<sequence length="114" mass="12456">MTTVTGGDENKTDTGIKPNIAALLCYVLGFVSGLVFLLIEKNKFVKFHALQSIATFLGLFIVRLGLLVIPVLGLLLSGLVALAAVILWVVLMVKAYQGEKFKLPYVGDWVEKYV</sequence>
<reference evidence="6 7" key="1">
    <citation type="journal article" date="2016" name="Nat. Commun.">
        <title>Thousands of microbial genomes shed light on interconnected biogeochemical processes in an aquifer system.</title>
        <authorList>
            <person name="Anantharaman K."/>
            <person name="Brown C.T."/>
            <person name="Hug L.A."/>
            <person name="Sharon I."/>
            <person name="Castelle C.J."/>
            <person name="Probst A.J."/>
            <person name="Thomas B.C."/>
            <person name="Singh A."/>
            <person name="Wilkins M.J."/>
            <person name="Karaoz U."/>
            <person name="Brodie E.L."/>
            <person name="Williams K.H."/>
            <person name="Hubbard S.S."/>
            <person name="Banfield J.F."/>
        </authorList>
    </citation>
    <scope>NUCLEOTIDE SEQUENCE [LARGE SCALE GENOMIC DNA]</scope>
</reference>
<evidence type="ECO:0000313" key="7">
    <source>
        <dbReference type="Proteomes" id="UP000178187"/>
    </source>
</evidence>
<evidence type="ECO:0000256" key="3">
    <source>
        <dbReference type="ARBA" id="ARBA00022989"/>
    </source>
</evidence>
<dbReference type="Proteomes" id="UP000178187">
    <property type="component" value="Unassembled WGS sequence"/>
</dbReference>
<dbReference type="PANTHER" id="PTHR36460">
    <property type="entry name" value="UPF0132 DOMAIN PROTEIN (AFU_ORTHOLOGUE AFUA_3G10255)"/>
    <property type="match status" value="1"/>
</dbReference>
<organism evidence="6 7">
    <name type="scientific">Candidatus Danuiimicrobium aquiferis</name>
    <dbReference type="NCBI Taxonomy" id="1801832"/>
    <lineage>
        <taxon>Bacteria</taxon>
        <taxon>Pseudomonadati</taxon>
        <taxon>Candidatus Omnitrophota</taxon>
        <taxon>Candidatus Danuiimicrobium</taxon>
    </lineage>
</organism>
<feature type="transmembrane region" description="Helical" evidence="5">
    <location>
        <begin position="75"/>
        <end position="93"/>
    </location>
</feature>
<dbReference type="Pfam" id="PF09685">
    <property type="entry name" value="MamF_MmsF"/>
    <property type="match status" value="1"/>
</dbReference>
<dbReference type="InterPro" id="IPR019109">
    <property type="entry name" value="MamF_MmsF"/>
</dbReference>
<evidence type="ECO:0000256" key="5">
    <source>
        <dbReference type="SAM" id="Phobius"/>
    </source>
</evidence>
<dbReference type="EMBL" id="MHFR01000048">
    <property type="protein sequence ID" value="OGW96814.1"/>
    <property type="molecule type" value="Genomic_DNA"/>
</dbReference>
<dbReference type="GO" id="GO:0016020">
    <property type="term" value="C:membrane"/>
    <property type="evidence" value="ECO:0007669"/>
    <property type="project" value="UniProtKB-SubCell"/>
</dbReference>
<keyword evidence="2 5" id="KW-0812">Transmembrane</keyword>
<accession>A0A1G1KV18</accession>
<keyword evidence="4 5" id="KW-0472">Membrane</keyword>
<dbReference type="AlphaFoldDB" id="A0A1G1KV18"/>
<evidence type="ECO:0008006" key="8">
    <source>
        <dbReference type="Google" id="ProtNLM"/>
    </source>
</evidence>
<comment type="caution">
    <text evidence="6">The sequence shown here is derived from an EMBL/GenBank/DDBJ whole genome shotgun (WGS) entry which is preliminary data.</text>
</comment>
<gene>
    <name evidence="6" type="ORF">A3G33_01625</name>
</gene>
<protein>
    <recommendedName>
        <fullName evidence="8">DUF4870 domain-containing protein</fullName>
    </recommendedName>
</protein>
<evidence type="ECO:0000256" key="2">
    <source>
        <dbReference type="ARBA" id="ARBA00022692"/>
    </source>
</evidence>
<comment type="subcellular location">
    <subcellularLocation>
        <location evidence="1">Membrane</location>
        <topology evidence="1">Multi-pass membrane protein</topology>
    </subcellularLocation>
</comment>
<feature type="transmembrane region" description="Helical" evidence="5">
    <location>
        <begin position="50"/>
        <end position="69"/>
    </location>
</feature>
<dbReference type="PANTHER" id="PTHR36460:SF1">
    <property type="entry name" value="UPF0132 DOMAIN PROTEIN (AFU_ORTHOLOGUE AFUA_3G10255)"/>
    <property type="match status" value="1"/>
</dbReference>
<proteinExistence type="predicted"/>
<evidence type="ECO:0000256" key="4">
    <source>
        <dbReference type="ARBA" id="ARBA00023136"/>
    </source>
</evidence>
<keyword evidence="3 5" id="KW-1133">Transmembrane helix</keyword>
<feature type="transmembrane region" description="Helical" evidence="5">
    <location>
        <begin position="20"/>
        <end position="38"/>
    </location>
</feature>
<evidence type="ECO:0000256" key="1">
    <source>
        <dbReference type="ARBA" id="ARBA00004141"/>
    </source>
</evidence>
<name>A0A1G1KV18_9BACT</name>
<evidence type="ECO:0000313" key="6">
    <source>
        <dbReference type="EMBL" id="OGW96814.1"/>
    </source>
</evidence>